<feature type="non-terminal residue" evidence="1">
    <location>
        <position position="1"/>
    </location>
</feature>
<protein>
    <submittedName>
        <fullName evidence="1">Uncharacterized protein</fullName>
    </submittedName>
</protein>
<name>A0A0F9ADH0_9ZZZZ</name>
<accession>A0A0F9ADH0</accession>
<proteinExistence type="predicted"/>
<organism evidence="1">
    <name type="scientific">marine sediment metagenome</name>
    <dbReference type="NCBI Taxonomy" id="412755"/>
    <lineage>
        <taxon>unclassified sequences</taxon>
        <taxon>metagenomes</taxon>
        <taxon>ecological metagenomes</taxon>
    </lineage>
</organism>
<evidence type="ECO:0000313" key="1">
    <source>
        <dbReference type="EMBL" id="KKL07450.1"/>
    </source>
</evidence>
<reference evidence="1" key="1">
    <citation type="journal article" date="2015" name="Nature">
        <title>Complex archaea that bridge the gap between prokaryotes and eukaryotes.</title>
        <authorList>
            <person name="Spang A."/>
            <person name="Saw J.H."/>
            <person name="Jorgensen S.L."/>
            <person name="Zaremba-Niedzwiedzka K."/>
            <person name="Martijn J."/>
            <person name="Lind A.E."/>
            <person name="van Eijk R."/>
            <person name="Schleper C."/>
            <person name="Guy L."/>
            <person name="Ettema T.J."/>
        </authorList>
    </citation>
    <scope>NUCLEOTIDE SEQUENCE</scope>
</reference>
<sequence length="134" mass="14457">HSPGSVIDLMEEAVPQKALETAPGGALLEISETAEMTNPAVMNAEQLLHVLQRGSPHREVYRGKNSGRWLVTYGGGEASAEAVHQLVQGGEIQAVYNNCPNDSYHIGRTWDCERTLAARKILGKAAPDYFVGDA</sequence>
<gene>
    <name evidence="1" type="ORF">LCGC14_2585920</name>
</gene>
<comment type="caution">
    <text evidence="1">The sequence shown here is derived from an EMBL/GenBank/DDBJ whole genome shotgun (WGS) entry which is preliminary data.</text>
</comment>
<dbReference type="EMBL" id="LAZR01043288">
    <property type="protein sequence ID" value="KKL07450.1"/>
    <property type="molecule type" value="Genomic_DNA"/>
</dbReference>
<dbReference type="AlphaFoldDB" id="A0A0F9ADH0"/>